<protein>
    <submittedName>
        <fullName evidence="1">Putative major capsid protein</fullName>
    </submittedName>
</protein>
<name>A0A6M3M5Y7_9ZZZZ</name>
<evidence type="ECO:0000313" key="1">
    <source>
        <dbReference type="EMBL" id="QJB01135.1"/>
    </source>
</evidence>
<sequence length="385" mass="42568">MEFTDVTYIPLEGGKAQSLPDELSSQIVSIVRNGQMGGGVRGDSMLGYTCESDARHIAVMLERDGRKPEDFSIRGDGAEYALGIRGDAAPAYGALAMARQLEFIYKEVLTEPIPPRNGMSMFRRDTTVPAGARSHTVRRFMQEGEAKIYRGTSDDVPTVSVSQDEERFPVRHIVTSFRSELFQSQSSAYANIPEQRLKMRAARLVIEQYMNRLIWTGSTVHNLYGALNYPYGQVRVPMVTINGDSSPTDIINTINDVLDFPEEESDQAFAPNRVSMGTDVYNYLAKTRIGSVNDTTILQFLKTAHPEIKVWAKANELRQSGPSSTSGFLAYDDSPLGITYVVPQGITPLPLQLSGFAQVRYVYASYGGVVQRNSGSNILAWFDAS</sequence>
<dbReference type="Pfam" id="PF09950">
    <property type="entry name" value="Major_capside"/>
    <property type="match status" value="1"/>
</dbReference>
<dbReference type="EMBL" id="MT143705">
    <property type="protein sequence ID" value="QJB01135.1"/>
    <property type="molecule type" value="Genomic_DNA"/>
</dbReference>
<accession>A0A6M3M5Y7</accession>
<dbReference type="AlphaFoldDB" id="A0A6M3M5Y7"/>
<proteinExistence type="predicted"/>
<dbReference type="InterPro" id="IPR020049">
    <property type="entry name" value="Major_capsid-like"/>
</dbReference>
<gene>
    <name evidence="1" type="ORF">MM171A00145_0072</name>
</gene>
<organism evidence="1">
    <name type="scientific">viral metagenome</name>
    <dbReference type="NCBI Taxonomy" id="1070528"/>
    <lineage>
        <taxon>unclassified sequences</taxon>
        <taxon>metagenomes</taxon>
        <taxon>organismal metagenomes</taxon>
    </lineage>
</organism>
<reference evidence="1" key="1">
    <citation type="submission" date="2020-03" db="EMBL/GenBank/DDBJ databases">
        <title>The deep terrestrial virosphere.</title>
        <authorList>
            <person name="Holmfeldt K."/>
            <person name="Nilsson E."/>
            <person name="Simone D."/>
            <person name="Lopez-Fernandez M."/>
            <person name="Wu X."/>
            <person name="de Brujin I."/>
            <person name="Lundin D."/>
            <person name="Andersson A."/>
            <person name="Bertilsson S."/>
            <person name="Dopson M."/>
        </authorList>
    </citation>
    <scope>NUCLEOTIDE SEQUENCE</scope>
    <source>
        <strain evidence="1">MM171A00145</strain>
    </source>
</reference>